<dbReference type="Gene3D" id="3.30.2090.10">
    <property type="entry name" value="Multidrug efflux transporter AcrB TolC docking domain, DN and DC subdomains"/>
    <property type="match status" value="2"/>
</dbReference>
<dbReference type="SUPFAM" id="SSF82714">
    <property type="entry name" value="Multidrug efflux transporter AcrB TolC docking domain, DN and DC subdomains"/>
    <property type="match status" value="2"/>
</dbReference>
<proteinExistence type="predicted"/>
<dbReference type="SUPFAM" id="SSF82866">
    <property type="entry name" value="Multidrug efflux transporter AcrB transmembrane domain"/>
    <property type="match status" value="2"/>
</dbReference>
<dbReference type="Gene3D" id="3.30.70.1320">
    <property type="entry name" value="Multidrug efflux transporter AcrB pore domain like"/>
    <property type="match status" value="1"/>
</dbReference>
<evidence type="ECO:0000313" key="4">
    <source>
        <dbReference type="Proteomes" id="UP000241193"/>
    </source>
</evidence>
<dbReference type="RefSeq" id="WP_107494738.1">
    <property type="nucleotide sequence ID" value="NZ_PZKC01000018.1"/>
</dbReference>
<name>A0A2T4IBH2_9RHOO</name>
<dbReference type="Gene3D" id="3.30.70.1430">
    <property type="entry name" value="Multidrug efflux transporter AcrB pore domain"/>
    <property type="match status" value="2"/>
</dbReference>
<dbReference type="GO" id="GO:0005886">
    <property type="term" value="C:plasma membrane"/>
    <property type="evidence" value="ECO:0007669"/>
    <property type="project" value="TreeGrafter"/>
</dbReference>
<feature type="transmembrane region" description="Helical" evidence="2">
    <location>
        <begin position="427"/>
        <end position="454"/>
    </location>
</feature>
<feature type="transmembrane region" description="Helical" evidence="2">
    <location>
        <begin position="466"/>
        <end position="490"/>
    </location>
</feature>
<feature type="transmembrane region" description="Helical" evidence="2">
    <location>
        <begin position="363"/>
        <end position="382"/>
    </location>
</feature>
<sequence>MNIAAYTLQRPVVAWLITVMVLAGGYLAYEKLGRFEDPEFIIRQAVVVTQYPGASPTQVADEITDLIEGAVQQLQEVEEVRSISRAGESLVKVEAKLAFSHTQAELDLVWNKLRSKIEDVSRSLPPGAAQPAVRSDVGDVYALFFALTGEGHTARELFDYADLLRRELVLVPGVSKVTLLGEQREAIYIEISRARAARIGIPLSQIYASLRAQNLITPAGVVEADPFRLQIHPEGDLPSAAALAELVVGGDATTGLIRLGDLAEVRRDYLSPPTALMRHDGRPAIGIGVSNVLGGNVVAMGDAVKQRLAQLDSQHPLGMTLNVVSFQSDAVRTAVNDFVLNLIAAVVIVVAVLLVFMGLRSGLIIGFVLVLTVAGTLIAMYFDGIAMQRISLGALIIALGMLVDNAIVVTDGILVRMRRGEAVSRAAAAVVQATIWPLLGGTLVGILAFSAIGLSPSDMGEYAGSLFWVILYSMLLSWVFAITLTPLLCAHFLKTRIIESDAARESRMLRTYRAMLGATLRHRLLSGGVLVGLFAGGVIAFAYVPPGFMPDSARPQFVVDLYLPQGTDIHSTAKLIEDAEQRVRTQPGVTHVTSFVGQGGLRFMLTYVPEDPNPAYGQLLVDVERFEDIVGLIDRLQPELEQAYPHADVKVWKFMLGRGGGKKIEAAFRGPDPAVLRLLADQAKEIMASDPAAVAIQDDWRQPVAVVVPHISVEAAQRAGLTPTDISAALARNFSGEQIGVFRERERLIPIIAQPPADERGGVEDLRNVQVFSPAAGLYVPVEQFLISLDTRMENAIIRRENRFAMIKAQCDPPAGELSNPLFERLRPQIEAIPLPPGYVLEWHGEHKASAEANAGLTATAPYGFLAMVVAVIVMFNGLRQAAVIWLTVPLGVVGVAIGLLIFQAPFEFMAILGFLSLTGMMIKNAIVLVDQIDAEIREGKARLRAVMDAAVSRASPVFLGAATTVLGVAPLMVDPFFHSMAITIMFGLIFATGLTLIVVPLLYVVIFRIRNDETSAGGQADPAAPPSAQPETRTIDGIAANGSPA</sequence>
<dbReference type="OrthoDB" id="9798415at2"/>
<dbReference type="Proteomes" id="UP000241193">
    <property type="component" value="Unassembled WGS sequence"/>
</dbReference>
<reference evidence="3 4" key="1">
    <citation type="submission" date="2018-03" db="EMBL/GenBank/DDBJ databases">
        <authorList>
            <person name="Keele B.F."/>
        </authorList>
    </citation>
    <scope>NUCLEOTIDE SEQUENCE [LARGE SCALE GENOMIC DNA]</scope>
    <source>
        <strain evidence="3 4">D20</strain>
    </source>
</reference>
<dbReference type="Gene3D" id="1.20.1640.10">
    <property type="entry name" value="Multidrug efflux transporter AcrB transmembrane domain"/>
    <property type="match status" value="2"/>
</dbReference>
<dbReference type="EMBL" id="PZKC01000018">
    <property type="protein sequence ID" value="PTD95134.1"/>
    <property type="molecule type" value="Genomic_DNA"/>
</dbReference>
<dbReference type="GO" id="GO:0042910">
    <property type="term" value="F:xenobiotic transmembrane transporter activity"/>
    <property type="evidence" value="ECO:0007669"/>
    <property type="project" value="TreeGrafter"/>
</dbReference>
<dbReference type="PRINTS" id="PR00702">
    <property type="entry name" value="ACRIFLAVINRP"/>
</dbReference>
<accession>A0A2T4IBH2</accession>
<evidence type="ECO:0000256" key="1">
    <source>
        <dbReference type="SAM" id="MobiDB-lite"/>
    </source>
</evidence>
<feature type="transmembrane region" description="Helical" evidence="2">
    <location>
        <begin position="883"/>
        <end position="903"/>
    </location>
</feature>
<gene>
    <name evidence="3" type="ORF">C8261_16015</name>
</gene>
<feature type="transmembrane region" description="Helical" evidence="2">
    <location>
        <begin position="855"/>
        <end position="876"/>
    </location>
</feature>
<evidence type="ECO:0000313" key="3">
    <source>
        <dbReference type="EMBL" id="PTD95134.1"/>
    </source>
</evidence>
<keyword evidence="2" id="KW-0472">Membrane</keyword>
<dbReference type="Gene3D" id="3.30.70.1440">
    <property type="entry name" value="Multidrug efflux transporter AcrB pore domain"/>
    <property type="match status" value="1"/>
</dbReference>
<reference evidence="3 4" key="2">
    <citation type="submission" date="2018-04" db="EMBL/GenBank/DDBJ databases">
        <title>Thauera lacus sp. nov., isolated from an saline lake in Inner Mongolia, China.</title>
        <authorList>
            <person name="Liang Q.-Y."/>
        </authorList>
    </citation>
    <scope>NUCLEOTIDE SEQUENCE [LARGE SCALE GENOMIC DNA]</scope>
    <source>
        <strain evidence="3 4">D20</strain>
    </source>
</reference>
<feature type="transmembrane region" description="Helical" evidence="2">
    <location>
        <begin position="909"/>
        <end position="930"/>
    </location>
</feature>
<feature type="transmembrane region" description="Helical" evidence="2">
    <location>
        <begin position="338"/>
        <end position="356"/>
    </location>
</feature>
<dbReference type="InterPro" id="IPR027463">
    <property type="entry name" value="AcrB_DN_DC_subdom"/>
</dbReference>
<feature type="region of interest" description="Disordered" evidence="1">
    <location>
        <begin position="1016"/>
        <end position="1046"/>
    </location>
</feature>
<feature type="transmembrane region" description="Helical" evidence="2">
    <location>
        <begin position="524"/>
        <end position="544"/>
    </location>
</feature>
<feature type="transmembrane region" description="Helical" evidence="2">
    <location>
        <begin position="12"/>
        <end position="29"/>
    </location>
</feature>
<protein>
    <submittedName>
        <fullName evidence="3">Multidrug transporter AcrB</fullName>
    </submittedName>
</protein>
<evidence type="ECO:0000256" key="2">
    <source>
        <dbReference type="SAM" id="Phobius"/>
    </source>
</evidence>
<feature type="transmembrane region" description="Helical" evidence="2">
    <location>
        <begin position="951"/>
        <end position="974"/>
    </location>
</feature>
<feature type="transmembrane region" description="Helical" evidence="2">
    <location>
        <begin position="394"/>
        <end position="415"/>
    </location>
</feature>
<feature type="transmembrane region" description="Helical" evidence="2">
    <location>
        <begin position="980"/>
        <end position="1007"/>
    </location>
</feature>
<dbReference type="AlphaFoldDB" id="A0A2T4IBH2"/>
<dbReference type="PANTHER" id="PTHR32063:SF18">
    <property type="entry name" value="CATION EFFLUX SYSTEM PROTEIN"/>
    <property type="match status" value="1"/>
</dbReference>
<dbReference type="PANTHER" id="PTHR32063">
    <property type="match status" value="1"/>
</dbReference>
<keyword evidence="2" id="KW-0812">Transmembrane</keyword>
<dbReference type="SUPFAM" id="SSF82693">
    <property type="entry name" value="Multidrug efflux transporter AcrB pore domain, PN1, PN2, PC1 and PC2 subdomains"/>
    <property type="match status" value="2"/>
</dbReference>
<dbReference type="InterPro" id="IPR001036">
    <property type="entry name" value="Acrflvin-R"/>
</dbReference>
<comment type="caution">
    <text evidence="3">The sequence shown here is derived from an EMBL/GenBank/DDBJ whole genome shotgun (WGS) entry which is preliminary data.</text>
</comment>
<dbReference type="Pfam" id="PF00873">
    <property type="entry name" value="ACR_tran"/>
    <property type="match status" value="1"/>
</dbReference>
<keyword evidence="2" id="KW-1133">Transmembrane helix</keyword>
<organism evidence="3 4">
    <name type="scientific">Pseudothauera lacus</name>
    <dbReference type="NCBI Taxonomy" id="2136175"/>
    <lineage>
        <taxon>Bacteria</taxon>
        <taxon>Pseudomonadati</taxon>
        <taxon>Pseudomonadota</taxon>
        <taxon>Betaproteobacteria</taxon>
        <taxon>Rhodocyclales</taxon>
        <taxon>Zoogloeaceae</taxon>
        <taxon>Pseudothauera</taxon>
    </lineage>
</organism>
<keyword evidence="4" id="KW-1185">Reference proteome</keyword>